<dbReference type="Proteomes" id="UP000198788">
    <property type="component" value="Unassembled WGS sequence"/>
</dbReference>
<feature type="transmembrane region" description="Helical" evidence="1">
    <location>
        <begin position="6"/>
        <end position="23"/>
    </location>
</feature>
<sequence length="150" mass="16628">MTPFQLALLVQFIVVIAVGWVWGGHVERRVTVWVLLVELLSGGPLPTVWYRGVLPLEVLLDTAFTMATIRLALTGNRWWPFGVAGTLLLMLTLHLYVALQPDVARATYISAQIGLAALLFLMLPLGVFERLLAGEPPRSPGARWRRTKAT</sequence>
<name>A0A1I6PCG7_9CAUL</name>
<dbReference type="OrthoDB" id="7205445at2"/>
<reference evidence="3" key="1">
    <citation type="submission" date="2016-10" db="EMBL/GenBank/DDBJ databases">
        <authorList>
            <person name="Varghese N."/>
            <person name="Submissions S."/>
        </authorList>
    </citation>
    <scope>NUCLEOTIDE SEQUENCE [LARGE SCALE GENOMIC DNA]</scope>
    <source>
        <strain evidence="3">CGMCC 1.10683</strain>
    </source>
</reference>
<proteinExistence type="predicted"/>
<organism evidence="2 3">
    <name type="scientific">Brevundimonas viscosa</name>
    <dbReference type="NCBI Taxonomy" id="871741"/>
    <lineage>
        <taxon>Bacteria</taxon>
        <taxon>Pseudomonadati</taxon>
        <taxon>Pseudomonadota</taxon>
        <taxon>Alphaproteobacteria</taxon>
        <taxon>Caulobacterales</taxon>
        <taxon>Caulobacteraceae</taxon>
        <taxon>Brevundimonas</taxon>
    </lineage>
</organism>
<feature type="transmembrane region" description="Helical" evidence="1">
    <location>
        <begin position="106"/>
        <end position="128"/>
    </location>
</feature>
<dbReference type="RefSeq" id="WP_092307393.1">
    <property type="nucleotide sequence ID" value="NZ_FOZV01000001.1"/>
</dbReference>
<dbReference type="AlphaFoldDB" id="A0A1I6PCG7"/>
<keyword evidence="1" id="KW-0812">Transmembrane</keyword>
<protein>
    <submittedName>
        <fullName evidence="2">Uncharacterized protein</fullName>
    </submittedName>
</protein>
<keyword evidence="1" id="KW-0472">Membrane</keyword>
<keyword evidence="3" id="KW-1185">Reference proteome</keyword>
<feature type="transmembrane region" description="Helical" evidence="1">
    <location>
        <begin position="30"/>
        <end position="50"/>
    </location>
</feature>
<feature type="transmembrane region" description="Helical" evidence="1">
    <location>
        <begin position="78"/>
        <end position="99"/>
    </location>
</feature>
<evidence type="ECO:0000313" key="2">
    <source>
        <dbReference type="EMBL" id="SFS37904.1"/>
    </source>
</evidence>
<evidence type="ECO:0000313" key="3">
    <source>
        <dbReference type="Proteomes" id="UP000198788"/>
    </source>
</evidence>
<evidence type="ECO:0000256" key="1">
    <source>
        <dbReference type="SAM" id="Phobius"/>
    </source>
</evidence>
<dbReference type="STRING" id="871741.SAMN05192570_1037"/>
<dbReference type="EMBL" id="FOZV01000001">
    <property type="protein sequence ID" value="SFS37904.1"/>
    <property type="molecule type" value="Genomic_DNA"/>
</dbReference>
<accession>A0A1I6PCG7</accession>
<keyword evidence="1" id="KW-1133">Transmembrane helix</keyword>
<gene>
    <name evidence="2" type="ORF">SAMN05192570_1037</name>
</gene>